<comment type="caution">
    <text evidence="2">The sequence shown here is derived from an EMBL/GenBank/DDBJ whole genome shotgun (WGS) entry which is preliminary data.</text>
</comment>
<dbReference type="EMBL" id="JAKRCV010000052">
    <property type="protein sequence ID" value="MCG7322955.1"/>
    <property type="molecule type" value="Genomic_DNA"/>
</dbReference>
<organism evidence="2 3">
    <name type="scientific">Arsenicicoccus bolidensis</name>
    <dbReference type="NCBI Taxonomy" id="229480"/>
    <lineage>
        <taxon>Bacteria</taxon>
        <taxon>Bacillati</taxon>
        <taxon>Actinomycetota</taxon>
        <taxon>Actinomycetes</taxon>
        <taxon>Micrococcales</taxon>
        <taxon>Intrasporangiaceae</taxon>
        <taxon>Arsenicicoccus</taxon>
    </lineage>
</organism>
<feature type="region of interest" description="Disordered" evidence="1">
    <location>
        <begin position="85"/>
        <end position="115"/>
    </location>
</feature>
<keyword evidence="3" id="KW-1185">Reference proteome</keyword>
<feature type="compositionally biased region" description="Polar residues" evidence="1">
    <location>
        <begin position="106"/>
        <end position="115"/>
    </location>
</feature>
<name>A0ABS9Q6S5_9MICO</name>
<evidence type="ECO:0000256" key="1">
    <source>
        <dbReference type="SAM" id="MobiDB-lite"/>
    </source>
</evidence>
<proteinExistence type="predicted"/>
<dbReference type="Proteomes" id="UP001521931">
    <property type="component" value="Unassembled WGS sequence"/>
</dbReference>
<accession>A0ABS9Q6S5</accession>
<evidence type="ECO:0000313" key="3">
    <source>
        <dbReference type="Proteomes" id="UP001521931"/>
    </source>
</evidence>
<protein>
    <submittedName>
        <fullName evidence="2">Uncharacterized protein</fullName>
    </submittedName>
</protein>
<gene>
    <name evidence="2" type="ORF">MHL29_13810</name>
</gene>
<feature type="compositionally biased region" description="Basic and acidic residues" evidence="1">
    <location>
        <begin position="31"/>
        <end position="40"/>
    </location>
</feature>
<evidence type="ECO:0000313" key="2">
    <source>
        <dbReference type="EMBL" id="MCG7322955.1"/>
    </source>
</evidence>
<feature type="region of interest" description="Disordered" evidence="1">
    <location>
        <begin position="1"/>
        <end position="51"/>
    </location>
</feature>
<feature type="compositionally biased region" description="Basic and acidic residues" evidence="1">
    <location>
        <begin position="1"/>
        <end position="10"/>
    </location>
</feature>
<reference evidence="2 3" key="1">
    <citation type="submission" date="2022-02" db="EMBL/GenBank/DDBJ databases">
        <title>Uncovering new skin microbiome diversity through culturing and metagenomics.</title>
        <authorList>
            <person name="Conlan S."/>
            <person name="Deming C."/>
            <person name="Nisc Comparative Sequencing Program N."/>
            <person name="Segre J.A."/>
        </authorList>
    </citation>
    <scope>NUCLEOTIDE SEQUENCE [LARGE SCALE GENOMIC DNA]</scope>
    <source>
        <strain evidence="2 3">ACRQZ</strain>
    </source>
</reference>
<sequence length="115" mass="11463">MTASPLHDDLEAVGGGQHGAAPAHDVAAGHGRREGVDRVGRVGATTGGVQDALGDHEGGAVVHLLAGLEHEDHVAAQLVAAVGEQAGGAGTSTASSRREPWPSAATWRTTPPTGR</sequence>